<dbReference type="SUPFAM" id="SSF54593">
    <property type="entry name" value="Glyoxalase/Bleomycin resistance protein/Dihydroxybiphenyl dioxygenase"/>
    <property type="match status" value="1"/>
</dbReference>
<reference evidence="2" key="1">
    <citation type="submission" date="2014-12" db="EMBL/GenBank/DDBJ databases">
        <authorList>
            <person name="Huang H.-H."/>
            <person name="Chen S.-C."/>
            <person name="Lai M.-C."/>
        </authorList>
    </citation>
    <scope>NUCLEOTIDE SEQUENCE</scope>
    <source>
        <strain evidence="2">K1F9705b</strain>
    </source>
</reference>
<name>A0A8J7W7I7_9EURY</name>
<dbReference type="InterPro" id="IPR037523">
    <property type="entry name" value="VOC_core"/>
</dbReference>
<sequence>MATIVHIDIPVGDLQRARTFYETIFEWRFHEVPGYSDYLLFETGDGKSAPAIGGGLGMRGAPDQRITCYIGVKSIAHYLPRIEEMGGAVTMPYTEIPGFGALALCLDSEGNPFGLWEEKHEI</sequence>
<protein>
    <recommendedName>
        <fullName evidence="1">VOC domain-containing protein</fullName>
    </recommendedName>
</protein>
<dbReference type="InterPro" id="IPR052164">
    <property type="entry name" value="Anthracycline_SecMetBiosynth"/>
</dbReference>
<dbReference type="CDD" id="cd07247">
    <property type="entry name" value="SgaA_N_like"/>
    <property type="match status" value="1"/>
</dbReference>
<evidence type="ECO:0000313" key="2">
    <source>
        <dbReference type="EMBL" id="MBR1369856.1"/>
    </source>
</evidence>
<dbReference type="Pfam" id="PF22677">
    <property type="entry name" value="Ble-like_N"/>
    <property type="match status" value="1"/>
</dbReference>
<dbReference type="InterPro" id="IPR029068">
    <property type="entry name" value="Glyas_Bleomycin-R_OHBP_Dase"/>
</dbReference>
<dbReference type="PANTHER" id="PTHR33993:SF2">
    <property type="entry name" value="VOC DOMAIN-CONTAINING PROTEIN"/>
    <property type="match status" value="1"/>
</dbReference>
<dbReference type="PANTHER" id="PTHR33993">
    <property type="entry name" value="GLYOXALASE-RELATED"/>
    <property type="match status" value="1"/>
</dbReference>
<dbReference type="AlphaFoldDB" id="A0A8J7W7I7"/>
<keyword evidence="3" id="KW-1185">Reference proteome</keyword>
<accession>A0A8J7W7I7</accession>
<dbReference type="RefSeq" id="WP_246496102.1">
    <property type="nucleotide sequence ID" value="NZ_JWHL01000022.1"/>
</dbReference>
<dbReference type="PROSITE" id="PS51819">
    <property type="entry name" value="VOC"/>
    <property type="match status" value="1"/>
</dbReference>
<dbReference type="InterPro" id="IPR053863">
    <property type="entry name" value="Glyoxy/Ble-like_N"/>
</dbReference>
<evidence type="ECO:0000259" key="1">
    <source>
        <dbReference type="PROSITE" id="PS51819"/>
    </source>
</evidence>
<dbReference type="Gene3D" id="3.10.180.10">
    <property type="entry name" value="2,3-Dihydroxybiphenyl 1,2-Dioxygenase, domain 1"/>
    <property type="match status" value="1"/>
</dbReference>
<dbReference type="Proteomes" id="UP000730161">
    <property type="component" value="Unassembled WGS sequence"/>
</dbReference>
<organism evidence="2 3">
    <name type="scientific">Methanocalculus chunghsingensis</name>
    <dbReference type="NCBI Taxonomy" id="156457"/>
    <lineage>
        <taxon>Archaea</taxon>
        <taxon>Methanobacteriati</taxon>
        <taxon>Methanobacteriota</taxon>
        <taxon>Stenosarchaea group</taxon>
        <taxon>Methanomicrobia</taxon>
        <taxon>Methanomicrobiales</taxon>
        <taxon>Methanocalculaceae</taxon>
        <taxon>Methanocalculus</taxon>
    </lineage>
</organism>
<comment type="caution">
    <text evidence="2">The sequence shown here is derived from an EMBL/GenBank/DDBJ whole genome shotgun (WGS) entry which is preliminary data.</text>
</comment>
<gene>
    <name evidence="2" type="ORF">RJ53_10355</name>
</gene>
<dbReference type="EMBL" id="JWHL01000022">
    <property type="protein sequence ID" value="MBR1369856.1"/>
    <property type="molecule type" value="Genomic_DNA"/>
</dbReference>
<proteinExistence type="predicted"/>
<feature type="domain" description="VOC" evidence="1">
    <location>
        <begin position="3"/>
        <end position="118"/>
    </location>
</feature>
<evidence type="ECO:0000313" key="3">
    <source>
        <dbReference type="Proteomes" id="UP000730161"/>
    </source>
</evidence>